<name>A0AAV4TJU3_CAEEX</name>
<reference evidence="1 2" key="1">
    <citation type="submission" date="2021-06" db="EMBL/GenBank/DDBJ databases">
        <title>Caerostris extrusa draft genome.</title>
        <authorList>
            <person name="Kono N."/>
            <person name="Arakawa K."/>
        </authorList>
    </citation>
    <scope>NUCLEOTIDE SEQUENCE [LARGE SCALE GENOMIC DNA]</scope>
</reference>
<organism evidence="1 2">
    <name type="scientific">Caerostris extrusa</name>
    <name type="common">Bark spider</name>
    <name type="synonym">Caerostris bankana</name>
    <dbReference type="NCBI Taxonomy" id="172846"/>
    <lineage>
        <taxon>Eukaryota</taxon>
        <taxon>Metazoa</taxon>
        <taxon>Ecdysozoa</taxon>
        <taxon>Arthropoda</taxon>
        <taxon>Chelicerata</taxon>
        <taxon>Arachnida</taxon>
        <taxon>Araneae</taxon>
        <taxon>Araneomorphae</taxon>
        <taxon>Entelegynae</taxon>
        <taxon>Araneoidea</taxon>
        <taxon>Araneidae</taxon>
        <taxon>Caerostris</taxon>
    </lineage>
</organism>
<keyword evidence="2" id="KW-1185">Reference proteome</keyword>
<evidence type="ECO:0000313" key="2">
    <source>
        <dbReference type="Proteomes" id="UP001054945"/>
    </source>
</evidence>
<evidence type="ECO:0000313" key="1">
    <source>
        <dbReference type="EMBL" id="GIY45057.1"/>
    </source>
</evidence>
<accession>A0AAV4TJU3</accession>
<gene>
    <name evidence="1" type="ORF">CEXT_381991</name>
</gene>
<dbReference type="AlphaFoldDB" id="A0AAV4TJU3"/>
<sequence>MCVFKFMSIRSSASTTASLIQNKNQYLLSHDDIQRSPLKSVAYVHLYMQRLGGSPTQEDRIREKHGMRNE</sequence>
<protein>
    <submittedName>
        <fullName evidence="1">Uncharacterized protein</fullName>
    </submittedName>
</protein>
<dbReference type="EMBL" id="BPLR01011228">
    <property type="protein sequence ID" value="GIY45057.1"/>
    <property type="molecule type" value="Genomic_DNA"/>
</dbReference>
<comment type="caution">
    <text evidence="1">The sequence shown here is derived from an EMBL/GenBank/DDBJ whole genome shotgun (WGS) entry which is preliminary data.</text>
</comment>
<proteinExistence type="predicted"/>
<dbReference type="Proteomes" id="UP001054945">
    <property type="component" value="Unassembled WGS sequence"/>
</dbReference>